<dbReference type="EMBL" id="BAABJH010000001">
    <property type="protein sequence ID" value="GAA4886824.1"/>
    <property type="molecule type" value="Genomic_DNA"/>
</dbReference>
<evidence type="ECO:0000259" key="3">
    <source>
        <dbReference type="Pfam" id="PF02525"/>
    </source>
</evidence>
<sequence length="204" mass="24064">MKIQIVYCHPSQKSYTHEILEQLKSSLIKENLKFEVSDLYMMNFQTDMSKEEYDREGFVNSYLPIPNDEKEEHRKIEQSDCLIFVYPVWWSDCPAKLKGWFDRVYSVGYAYGYDESRTNIQKMKTILYGIALCTTGHPNEFLDEIGIAESMRNVMIDDRLGQRFDKKEMIILGGTSDRKKVENEHFVIVKDIAKRIKKYCALRV</sequence>
<organism evidence="4 5">
    <name type="scientific">Flaviramulus aquimarinus</name>
    <dbReference type="NCBI Taxonomy" id="1170456"/>
    <lineage>
        <taxon>Bacteria</taxon>
        <taxon>Pseudomonadati</taxon>
        <taxon>Bacteroidota</taxon>
        <taxon>Flavobacteriia</taxon>
        <taxon>Flavobacteriales</taxon>
        <taxon>Flavobacteriaceae</taxon>
        <taxon>Flaviramulus</taxon>
    </lineage>
</organism>
<keyword evidence="5" id="KW-1185">Reference proteome</keyword>
<evidence type="ECO:0000313" key="5">
    <source>
        <dbReference type="Proteomes" id="UP001500433"/>
    </source>
</evidence>
<gene>
    <name evidence="4" type="ORF">GCM10023311_07910</name>
</gene>
<protein>
    <submittedName>
        <fullName evidence="4">NAD(P)H-dependent oxidoreductase</fullName>
    </submittedName>
</protein>
<dbReference type="PANTHER" id="PTHR10204">
    <property type="entry name" value="NAD P H OXIDOREDUCTASE-RELATED"/>
    <property type="match status" value="1"/>
</dbReference>
<dbReference type="InterPro" id="IPR003680">
    <property type="entry name" value="Flavodoxin_fold"/>
</dbReference>
<dbReference type="Proteomes" id="UP001500433">
    <property type="component" value="Unassembled WGS sequence"/>
</dbReference>
<dbReference type="SUPFAM" id="SSF52218">
    <property type="entry name" value="Flavoproteins"/>
    <property type="match status" value="1"/>
</dbReference>
<evidence type="ECO:0000256" key="1">
    <source>
        <dbReference type="ARBA" id="ARBA00006252"/>
    </source>
</evidence>
<evidence type="ECO:0000313" key="4">
    <source>
        <dbReference type="EMBL" id="GAA4886824.1"/>
    </source>
</evidence>
<dbReference type="InterPro" id="IPR051545">
    <property type="entry name" value="NAD(P)H_dehydrogenase_qn"/>
</dbReference>
<name>A0ABP9ETV3_9FLAO</name>
<dbReference type="InterPro" id="IPR029039">
    <property type="entry name" value="Flavoprotein-like_sf"/>
</dbReference>
<dbReference type="PANTHER" id="PTHR10204:SF34">
    <property type="entry name" value="NAD(P)H DEHYDROGENASE [QUINONE] 1 ISOFORM 1"/>
    <property type="match status" value="1"/>
</dbReference>
<feature type="domain" description="Flavodoxin-like fold" evidence="3">
    <location>
        <begin position="1"/>
        <end position="152"/>
    </location>
</feature>
<comment type="similarity">
    <text evidence="1">Belongs to the NAD(P)H dehydrogenase (quinone) family.</text>
</comment>
<dbReference type="Pfam" id="PF02525">
    <property type="entry name" value="Flavodoxin_2"/>
    <property type="match status" value="1"/>
</dbReference>
<accession>A0ABP9ETV3</accession>
<keyword evidence="2" id="KW-0560">Oxidoreductase</keyword>
<reference evidence="5" key="1">
    <citation type="journal article" date="2019" name="Int. J. Syst. Evol. Microbiol.">
        <title>The Global Catalogue of Microorganisms (GCM) 10K type strain sequencing project: providing services to taxonomists for standard genome sequencing and annotation.</title>
        <authorList>
            <consortium name="The Broad Institute Genomics Platform"/>
            <consortium name="The Broad Institute Genome Sequencing Center for Infectious Disease"/>
            <person name="Wu L."/>
            <person name="Ma J."/>
        </authorList>
    </citation>
    <scope>NUCLEOTIDE SEQUENCE [LARGE SCALE GENOMIC DNA]</scope>
    <source>
        <strain evidence="5">JCM 18274</strain>
    </source>
</reference>
<evidence type="ECO:0000256" key="2">
    <source>
        <dbReference type="ARBA" id="ARBA00023002"/>
    </source>
</evidence>
<comment type="caution">
    <text evidence="4">The sequence shown here is derived from an EMBL/GenBank/DDBJ whole genome shotgun (WGS) entry which is preliminary data.</text>
</comment>
<proteinExistence type="inferred from homology"/>
<dbReference type="RefSeq" id="WP_345272744.1">
    <property type="nucleotide sequence ID" value="NZ_BAABJH010000001.1"/>
</dbReference>
<dbReference type="Gene3D" id="3.40.50.360">
    <property type="match status" value="1"/>
</dbReference>